<feature type="transmembrane region" description="Helical" evidence="2">
    <location>
        <begin position="9"/>
        <end position="31"/>
    </location>
</feature>
<dbReference type="PATRIC" id="fig|1886670.3.peg.85"/>
<dbReference type="Pfam" id="PF02368">
    <property type="entry name" value="Big_2"/>
    <property type="match status" value="1"/>
</dbReference>
<evidence type="ECO:0000313" key="5">
    <source>
        <dbReference type="Proteomes" id="UP000094578"/>
    </source>
</evidence>
<proteinExistence type="predicted"/>
<feature type="domain" description="BIG2" evidence="3">
    <location>
        <begin position="209"/>
        <end position="291"/>
    </location>
</feature>
<dbReference type="InterPro" id="IPR008964">
    <property type="entry name" value="Invasin/intimin_cell_adhesion"/>
</dbReference>
<gene>
    <name evidence="4" type="ORF">PTI45_00086</name>
</gene>
<feature type="domain" description="BIG2" evidence="3">
    <location>
        <begin position="307"/>
        <end position="384"/>
    </location>
</feature>
<keyword evidence="2" id="KW-1133">Transmembrane helix</keyword>
<accession>A0A1E3L9S8</accession>
<keyword evidence="2" id="KW-0472">Membrane</keyword>
<sequence>MYKETKKIILCYFIIFLIVDMLNIFNIPITYSAENMPPKTQKITTKIESYPTTATPGVYWYQLDDGTFNANHSDGKVTNSAMMGTCQIPYPANKQIPDNINFSKWPAKKWVEYKGISIPLNGVDANSVELKSLSYTRTESYSYTGQPKVTNSTNADIVTTTGGEHIITDSHEFMKRANGCPKMNIMYETPIDIIWQAEVSEEKEIDVTPDAKIEVGDTQQMEAKIRTKPYGSQTWTDYVSVTSRTDELKWWSSDESIATVNPTTGLVTAVSEGKVTIRAIWKKEEYLISDTAEVIVGEGGARIAIDLPNEICTTDTSPIQAEATLTKMDETTYSLQSHPSLSWASSDSSIATIGKNGVLTPTGTIGSTEITAHFVDTEQALDVQDTFTVHVVDCNGSEEPDAGVMCTIPAVSNTLHPAYIDPTPTGVIKADKRDQETFDVAQGIPTSEDLYGNVLSREYLYDATFTQMTGTCDFKVPVTKVYHRKWDAGKYKERSNGNRYWDSDWKSNDKKVTKNYTITRPYSYWTIPSLAMYQLSQAELANYALPNGKITLTPNGYRPPSYQAEYTGGFTKPESVKADAPSSSLNGGRQKSAPSVPTEDLNRFAEKEVPDIQVHNDKLIVVGQLIMDAQEKTVSTPTPTSMPIPTMIGRNVLYKSGNRIEKTKVNRKDTQSTGTVFYTIMEGGKGNYTPIQKPIQGINTVTVHTPVVNYSLVADDQSHNQKTIPDLYRSALILDRPFSVRIPTSGQHTNYPGYGNRDYAKYMRTKQVQFPFDVYNNEQTTFIPKHTWIDIPINQLDTSFFLPVWVDEGKYDILFRTIAENAPATFTVQHNANVTLDNHVAVENVPVDVIGRVYDFHITDIADYNWQIVFAPWKNLDIPQSASYWVGDKGIDGETRGTTAPYMLPVRQGSHPIYRNLAVKTGYHFKFDLKTKGNMFGAQDSIRITPSFSYVSRQGGKPFPVDLYYSNASKNFIQIGSAQDQVQRYTILNDPLRKVPAEELQNTALYMYDRLLQQPNEPISSSESNGSIVDQQQSNHFWTALIERVAESIWVNQTGISWEITAEQIQAITQKLSHSNNNTDTPASFTQHTTKSLPANSEEAIAMFADASAKRKVNIGKFTQLLLTQPLRTLIGPQQHLPEGNNTMRSLAAVQKWYGEYSLPADVYVVKQGTRLQDVTGSTSTNRSNNPSLTTESKHSSISAINTPKGLDDHSSIFLSDGYIVVNFNIETIQNGDLEHPHLQYIHAPLMNQWQLEGFQKQFNDPWGFTFELQDGDVIFYHANKGSKDDFQSSVTH</sequence>
<dbReference type="InterPro" id="IPR043759">
    <property type="entry name" value="DUF5704"/>
</dbReference>
<keyword evidence="5" id="KW-1185">Reference proteome</keyword>
<protein>
    <recommendedName>
        <fullName evidence="3">BIG2 domain-containing protein</fullName>
    </recommendedName>
</protein>
<name>A0A1E3L9S8_9BACL</name>
<feature type="region of interest" description="Disordered" evidence="1">
    <location>
        <begin position="1175"/>
        <end position="1201"/>
    </location>
</feature>
<dbReference type="Gene3D" id="2.60.40.1080">
    <property type="match status" value="2"/>
</dbReference>
<organism evidence="4 5">
    <name type="scientific">Paenibacillus nuruki</name>
    <dbReference type="NCBI Taxonomy" id="1886670"/>
    <lineage>
        <taxon>Bacteria</taxon>
        <taxon>Bacillati</taxon>
        <taxon>Bacillota</taxon>
        <taxon>Bacilli</taxon>
        <taxon>Bacillales</taxon>
        <taxon>Paenibacillaceae</taxon>
        <taxon>Paenibacillus</taxon>
    </lineage>
</organism>
<dbReference type="Proteomes" id="UP000094578">
    <property type="component" value="Unassembled WGS sequence"/>
</dbReference>
<dbReference type="EMBL" id="MDER01000001">
    <property type="protein sequence ID" value="ODP30577.1"/>
    <property type="molecule type" value="Genomic_DNA"/>
</dbReference>
<keyword evidence="2" id="KW-0812">Transmembrane</keyword>
<dbReference type="STRING" id="1886670.PTI45_00086"/>
<reference evidence="4 5" key="1">
    <citation type="submission" date="2016-08" db="EMBL/GenBank/DDBJ databases">
        <title>Genome sequencing of Paenibacillus sp. TI45-13ar, isolated from Korean traditional nuruk.</title>
        <authorList>
            <person name="Kim S.-J."/>
        </authorList>
    </citation>
    <scope>NUCLEOTIDE SEQUENCE [LARGE SCALE GENOMIC DNA]</scope>
    <source>
        <strain evidence="4 5">TI45-13ar</strain>
    </source>
</reference>
<evidence type="ECO:0000256" key="2">
    <source>
        <dbReference type="SAM" id="Phobius"/>
    </source>
</evidence>
<evidence type="ECO:0000256" key="1">
    <source>
        <dbReference type="SAM" id="MobiDB-lite"/>
    </source>
</evidence>
<feature type="compositionally biased region" description="Polar residues" evidence="1">
    <location>
        <begin position="581"/>
        <end position="595"/>
    </location>
</feature>
<dbReference type="SMART" id="SM00635">
    <property type="entry name" value="BID_2"/>
    <property type="match status" value="2"/>
</dbReference>
<feature type="region of interest" description="Disordered" evidence="1">
    <location>
        <begin position="568"/>
        <end position="598"/>
    </location>
</feature>
<dbReference type="SUPFAM" id="SSF49373">
    <property type="entry name" value="Invasin/intimin cell-adhesion fragments"/>
    <property type="match status" value="2"/>
</dbReference>
<dbReference type="InterPro" id="IPR003343">
    <property type="entry name" value="Big_2"/>
</dbReference>
<evidence type="ECO:0000313" key="4">
    <source>
        <dbReference type="EMBL" id="ODP30577.1"/>
    </source>
</evidence>
<comment type="caution">
    <text evidence="4">The sequence shown here is derived from an EMBL/GenBank/DDBJ whole genome shotgun (WGS) entry which is preliminary data.</text>
</comment>
<evidence type="ECO:0000259" key="3">
    <source>
        <dbReference type="SMART" id="SM00635"/>
    </source>
</evidence>
<dbReference type="Pfam" id="PF18964">
    <property type="entry name" value="DUF5704"/>
    <property type="match status" value="1"/>
</dbReference>